<feature type="compositionally biased region" description="Basic and acidic residues" evidence="1">
    <location>
        <begin position="323"/>
        <end position="348"/>
    </location>
</feature>
<feature type="compositionally biased region" description="Polar residues" evidence="1">
    <location>
        <begin position="91"/>
        <end position="101"/>
    </location>
</feature>
<feature type="region of interest" description="Disordered" evidence="1">
    <location>
        <begin position="1"/>
        <end position="198"/>
    </location>
</feature>
<reference evidence="3" key="1">
    <citation type="submission" date="2025-08" db="UniProtKB">
        <authorList>
            <consortium name="RefSeq"/>
        </authorList>
    </citation>
    <scope>IDENTIFICATION</scope>
    <source>
        <tissue evidence="3">Testes</tissue>
    </source>
</reference>
<feature type="compositionally biased region" description="Polar residues" evidence="1">
    <location>
        <begin position="129"/>
        <end position="140"/>
    </location>
</feature>
<feature type="compositionally biased region" description="Basic and acidic residues" evidence="1">
    <location>
        <begin position="13"/>
        <end position="29"/>
    </location>
</feature>
<feature type="compositionally biased region" description="Basic and acidic residues" evidence="1">
    <location>
        <begin position="277"/>
        <end position="293"/>
    </location>
</feature>
<evidence type="ECO:0000256" key="1">
    <source>
        <dbReference type="SAM" id="MobiDB-lite"/>
    </source>
</evidence>
<feature type="compositionally biased region" description="Polar residues" evidence="1">
    <location>
        <begin position="215"/>
        <end position="225"/>
    </location>
</feature>
<feature type="compositionally biased region" description="Low complexity" evidence="1">
    <location>
        <begin position="159"/>
        <end position="186"/>
    </location>
</feature>
<dbReference type="Proteomes" id="UP000694865">
    <property type="component" value="Unplaced"/>
</dbReference>
<feature type="region of interest" description="Disordered" evidence="1">
    <location>
        <begin position="272"/>
        <end position="348"/>
    </location>
</feature>
<feature type="compositionally biased region" description="Polar residues" evidence="1">
    <location>
        <begin position="147"/>
        <end position="158"/>
    </location>
</feature>
<proteinExistence type="predicted"/>
<evidence type="ECO:0000313" key="3">
    <source>
        <dbReference type="RefSeq" id="XP_006816060.1"/>
    </source>
</evidence>
<feature type="compositionally biased region" description="Low complexity" evidence="1">
    <location>
        <begin position="67"/>
        <end position="81"/>
    </location>
</feature>
<accession>A0ABM0M7R9</accession>
<evidence type="ECO:0000313" key="2">
    <source>
        <dbReference type="Proteomes" id="UP000694865"/>
    </source>
</evidence>
<feature type="region of interest" description="Disordered" evidence="1">
    <location>
        <begin position="215"/>
        <end position="248"/>
    </location>
</feature>
<feature type="compositionally biased region" description="Low complexity" evidence="1">
    <location>
        <begin position="35"/>
        <end position="48"/>
    </location>
</feature>
<keyword evidence="2" id="KW-1185">Reference proteome</keyword>
<feature type="compositionally biased region" description="Basic and acidic residues" evidence="1">
    <location>
        <begin position="187"/>
        <end position="196"/>
    </location>
</feature>
<organism evidence="2 3">
    <name type="scientific">Saccoglossus kowalevskii</name>
    <name type="common">Acorn worm</name>
    <dbReference type="NCBI Taxonomy" id="10224"/>
    <lineage>
        <taxon>Eukaryota</taxon>
        <taxon>Metazoa</taxon>
        <taxon>Hemichordata</taxon>
        <taxon>Enteropneusta</taxon>
        <taxon>Harrimaniidae</taxon>
        <taxon>Saccoglossus</taxon>
    </lineage>
</organism>
<gene>
    <name evidence="3" type="primary">LOC100375319</name>
</gene>
<name>A0ABM0M7R9_SACKO</name>
<sequence>MDECPGLASIAYHDVKDNTRMEKKTENRRKFTAVPESPISPTSPASAALYYSESEDDTEDDHQSPISSKSPSAQTTPSQSPVADRLPRIAPSTNSTPSQSPVLDRIPHIVPSTNLTPSHSPVLDRVSRISPSTNSPSQSPVFERSSHISPSMNITPLQSSARQSTSSNSPWTGRSSATSLATSSTSAKEDQKKSDSEAEDIIDFFETINNIEIQGITSSRRQTMSGRERLKSYSRRHQNPHKNEKLLKKDALERTLKAKECELEEIEKLLHGSATKESLKHWKDSHPEYCGKHKDVKKKQKDLKSKNSSKKTPSPEKKRKSRAKDGKKSTKEDESEKGSDIDYHETHL</sequence>
<protein>
    <submittedName>
        <fullName evidence="3">Cylicin-2-like</fullName>
    </submittedName>
</protein>
<dbReference type="GeneID" id="100375319"/>
<dbReference type="RefSeq" id="XP_006816060.1">
    <property type="nucleotide sequence ID" value="XM_006815997.1"/>
</dbReference>